<reference evidence="2" key="2">
    <citation type="submission" date="2020-09" db="EMBL/GenBank/DDBJ databases">
        <authorList>
            <person name="Sun Q."/>
            <person name="Kim S."/>
        </authorList>
    </citation>
    <scope>NUCLEOTIDE SEQUENCE</scope>
    <source>
        <strain evidence="2">KCTC 12870</strain>
    </source>
</reference>
<dbReference type="GO" id="GO:0008781">
    <property type="term" value="F:N-acylneuraminate cytidylyltransferase activity"/>
    <property type="evidence" value="ECO:0007669"/>
    <property type="project" value="TreeGrafter"/>
</dbReference>
<dbReference type="EMBL" id="BMXG01000002">
    <property type="protein sequence ID" value="GHB92096.1"/>
    <property type="molecule type" value="Genomic_DNA"/>
</dbReference>
<reference evidence="2" key="1">
    <citation type="journal article" date="2014" name="Int. J. Syst. Evol. Microbiol.">
        <title>Complete genome sequence of Corynebacterium casei LMG S-19264T (=DSM 44701T), isolated from a smear-ripened cheese.</title>
        <authorList>
            <consortium name="US DOE Joint Genome Institute (JGI-PGF)"/>
            <person name="Walter F."/>
            <person name="Albersmeier A."/>
            <person name="Kalinowski J."/>
            <person name="Ruckert C."/>
        </authorList>
    </citation>
    <scope>NUCLEOTIDE SEQUENCE</scope>
    <source>
        <strain evidence="2">KCTC 12870</strain>
    </source>
</reference>
<evidence type="ECO:0000259" key="1">
    <source>
        <dbReference type="Pfam" id="PF12804"/>
    </source>
</evidence>
<proteinExistence type="predicted"/>
<dbReference type="RefSeq" id="WP_189511318.1">
    <property type="nucleotide sequence ID" value="NZ_BMXG01000002.1"/>
</dbReference>
<feature type="domain" description="MobA-like NTP transferase" evidence="1">
    <location>
        <begin position="8"/>
        <end position="147"/>
    </location>
</feature>
<dbReference type="InterPro" id="IPR029044">
    <property type="entry name" value="Nucleotide-diphossugar_trans"/>
</dbReference>
<dbReference type="Proteomes" id="UP000642829">
    <property type="component" value="Unassembled WGS sequence"/>
</dbReference>
<dbReference type="Pfam" id="PF12804">
    <property type="entry name" value="NTP_transf_3"/>
    <property type="match status" value="1"/>
</dbReference>
<evidence type="ECO:0000313" key="3">
    <source>
        <dbReference type="Proteomes" id="UP000642829"/>
    </source>
</evidence>
<dbReference type="InterPro" id="IPR050793">
    <property type="entry name" value="CMP-NeuNAc_synthase"/>
</dbReference>
<organism evidence="2 3">
    <name type="scientific">Cerasicoccus arenae</name>
    <dbReference type="NCBI Taxonomy" id="424488"/>
    <lineage>
        <taxon>Bacteria</taxon>
        <taxon>Pseudomonadati</taxon>
        <taxon>Verrucomicrobiota</taxon>
        <taxon>Opitutia</taxon>
        <taxon>Puniceicoccales</taxon>
        <taxon>Cerasicoccaceae</taxon>
        <taxon>Cerasicoccus</taxon>
    </lineage>
</organism>
<protein>
    <recommendedName>
        <fullName evidence="1">MobA-like NTP transferase domain-containing protein</fullName>
    </recommendedName>
</protein>
<dbReference type="PANTHER" id="PTHR21485:SF6">
    <property type="entry name" value="N-ACYLNEURAMINATE CYTIDYLYLTRANSFERASE-RELATED"/>
    <property type="match status" value="1"/>
</dbReference>
<dbReference type="SUPFAM" id="SSF53448">
    <property type="entry name" value="Nucleotide-diphospho-sugar transferases"/>
    <property type="match status" value="1"/>
</dbReference>
<dbReference type="AlphaFoldDB" id="A0A8J3GCU3"/>
<comment type="caution">
    <text evidence="2">The sequence shown here is derived from an EMBL/GenBank/DDBJ whole genome shotgun (WGS) entry which is preliminary data.</text>
</comment>
<gene>
    <name evidence="2" type="ORF">GCM10007047_03880</name>
</gene>
<sequence>MSKPIRNAVILTAKGGNHSVGNKNVIPVQNVPVMSYPLRAAKHSRHCEAIYVTTEDPYISHIARMEGAEIIDRPAELSQSSSLHKDVIKHAVEAVTLLHPELENVIILLGNTVMVTPGIIDRAFELLDDGSCDSVLTAWKAQDDHPYRAMKCNEDGFMESFLNVEAGSNRQAYPDVFFYDQGIWGFKKECAIEQKGPTPWVWLGERCRMIERPWVTGRDIHTWIDIAASVWYLNSIQPNDFYHYSDLKG</sequence>
<evidence type="ECO:0000313" key="2">
    <source>
        <dbReference type="EMBL" id="GHB92096.1"/>
    </source>
</evidence>
<dbReference type="InterPro" id="IPR025877">
    <property type="entry name" value="MobA-like_NTP_Trfase"/>
</dbReference>
<dbReference type="Gene3D" id="3.90.550.10">
    <property type="entry name" value="Spore Coat Polysaccharide Biosynthesis Protein SpsA, Chain A"/>
    <property type="match status" value="1"/>
</dbReference>
<name>A0A8J3GCU3_9BACT</name>
<accession>A0A8J3GCU3</accession>
<dbReference type="PANTHER" id="PTHR21485">
    <property type="entry name" value="HAD SUPERFAMILY MEMBERS CMAS AND KDSC"/>
    <property type="match status" value="1"/>
</dbReference>
<keyword evidence="3" id="KW-1185">Reference proteome</keyword>